<evidence type="ECO:0000256" key="7">
    <source>
        <dbReference type="ARBA" id="ARBA00023055"/>
    </source>
</evidence>
<evidence type="ECO:0000256" key="5">
    <source>
        <dbReference type="ARBA" id="ARBA00022448"/>
    </source>
</evidence>
<keyword evidence="6" id="KW-0732">Signal</keyword>
<evidence type="ECO:0000259" key="8">
    <source>
        <dbReference type="SMART" id="SM00737"/>
    </source>
</evidence>
<dbReference type="InterPro" id="IPR014756">
    <property type="entry name" value="Ig_E-set"/>
</dbReference>
<comment type="subunit">
    <text evidence="3">Monomer.</text>
</comment>
<comment type="similarity">
    <text evidence="2">Belongs to the NPC2 family.</text>
</comment>
<dbReference type="GO" id="GO:0032934">
    <property type="term" value="F:sterol binding"/>
    <property type="evidence" value="ECO:0007669"/>
    <property type="project" value="InterPro"/>
</dbReference>
<evidence type="ECO:0000256" key="6">
    <source>
        <dbReference type="ARBA" id="ARBA00022729"/>
    </source>
</evidence>
<evidence type="ECO:0000256" key="4">
    <source>
        <dbReference type="ARBA" id="ARBA00016056"/>
    </source>
</evidence>
<dbReference type="PANTHER" id="PTHR11306:SF0">
    <property type="entry name" value="PHOSPHATIDYLGLYCEROL_PHOSPHATIDYLINOSITOL TRANSFER PROTEIN"/>
    <property type="match status" value="1"/>
</dbReference>
<keyword evidence="10" id="KW-1185">Reference proteome</keyword>
<comment type="function">
    <text evidence="1">Catalyzes the intermembrane transfer of phosphatidylglycerol and phosphatidylinositol.</text>
</comment>
<dbReference type="Proteomes" id="UP001218218">
    <property type="component" value="Unassembled WGS sequence"/>
</dbReference>
<dbReference type="AlphaFoldDB" id="A0AAD7F146"/>
<dbReference type="SMART" id="SM00737">
    <property type="entry name" value="ML"/>
    <property type="match status" value="1"/>
</dbReference>
<name>A0AAD7F146_9AGAR</name>
<keyword evidence="5" id="KW-0813">Transport</keyword>
<dbReference type="EMBL" id="JARIHO010000004">
    <property type="protein sequence ID" value="KAJ7362578.1"/>
    <property type="molecule type" value="Genomic_DNA"/>
</dbReference>
<evidence type="ECO:0000256" key="1">
    <source>
        <dbReference type="ARBA" id="ARBA00002053"/>
    </source>
</evidence>
<evidence type="ECO:0000256" key="3">
    <source>
        <dbReference type="ARBA" id="ARBA00011245"/>
    </source>
</evidence>
<keyword evidence="7" id="KW-0445">Lipid transport</keyword>
<sequence>MATWSYVDCGFDTDAIQLKSFEISPDPPQPGKDLTITVKGRAAERIEDGAYADVTVKLGLIKLIQRRFDVCAEARRANASVTCPVQEGEYEVVQTVTLPKEIPPAKFVASVRGFTMDDRDLVCVDITANFLPQPK</sequence>
<dbReference type="GO" id="GO:0032366">
    <property type="term" value="P:intracellular sterol transport"/>
    <property type="evidence" value="ECO:0007669"/>
    <property type="project" value="InterPro"/>
</dbReference>
<dbReference type="InterPro" id="IPR003172">
    <property type="entry name" value="ML_dom"/>
</dbReference>
<dbReference type="PANTHER" id="PTHR11306">
    <property type="entry name" value="NIEMANN PICK TYPE C2 PROTEIN NPC2-RELATED"/>
    <property type="match status" value="1"/>
</dbReference>
<dbReference type="CDD" id="cd00917">
    <property type="entry name" value="PG-PI_TP"/>
    <property type="match status" value="1"/>
</dbReference>
<organism evidence="9 10">
    <name type="scientific">Mycena albidolilacea</name>
    <dbReference type="NCBI Taxonomy" id="1033008"/>
    <lineage>
        <taxon>Eukaryota</taxon>
        <taxon>Fungi</taxon>
        <taxon>Dikarya</taxon>
        <taxon>Basidiomycota</taxon>
        <taxon>Agaricomycotina</taxon>
        <taxon>Agaricomycetes</taxon>
        <taxon>Agaricomycetidae</taxon>
        <taxon>Agaricales</taxon>
        <taxon>Marasmiineae</taxon>
        <taxon>Mycenaceae</taxon>
        <taxon>Mycena</taxon>
    </lineage>
</organism>
<feature type="domain" description="MD-2-related lipid-recognition" evidence="8">
    <location>
        <begin position="6"/>
        <end position="128"/>
    </location>
</feature>
<gene>
    <name evidence="9" type="ORF">DFH08DRAFT_767106</name>
</gene>
<dbReference type="Gene3D" id="2.60.40.770">
    <property type="match status" value="1"/>
</dbReference>
<dbReference type="Pfam" id="PF02221">
    <property type="entry name" value="E1_DerP2_DerF2"/>
    <property type="match status" value="1"/>
</dbReference>
<protein>
    <recommendedName>
        <fullName evidence="4">Phosphatidylglycerol/phosphatidylinositol transfer protein</fullName>
    </recommendedName>
</protein>
<evidence type="ECO:0000256" key="2">
    <source>
        <dbReference type="ARBA" id="ARBA00006370"/>
    </source>
</evidence>
<comment type="caution">
    <text evidence="9">The sequence shown here is derived from an EMBL/GenBank/DDBJ whole genome shotgun (WGS) entry which is preliminary data.</text>
</comment>
<accession>A0AAD7F146</accession>
<dbReference type="SUPFAM" id="SSF81296">
    <property type="entry name" value="E set domains"/>
    <property type="match status" value="1"/>
</dbReference>
<evidence type="ECO:0000313" key="10">
    <source>
        <dbReference type="Proteomes" id="UP001218218"/>
    </source>
</evidence>
<proteinExistence type="inferred from homology"/>
<reference evidence="9" key="1">
    <citation type="submission" date="2023-03" db="EMBL/GenBank/DDBJ databases">
        <title>Massive genome expansion in bonnet fungi (Mycena s.s.) driven by repeated elements and novel gene families across ecological guilds.</title>
        <authorList>
            <consortium name="Lawrence Berkeley National Laboratory"/>
            <person name="Harder C.B."/>
            <person name="Miyauchi S."/>
            <person name="Viragh M."/>
            <person name="Kuo A."/>
            <person name="Thoen E."/>
            <person name="Andreopoulos B."/>
            <person name="Lu D."/>
            <person name="Skrede I."/>
            <person name="Drula E."/>
            <person name="Henrissat B."/>
            <person name="Morin E."/>
            <person name="Kohler A."/>
            <person name="Barry K."/>
            <person name="LaButti K."/>
            <person name="Morin E."/>
            <person name="Salamov A."/>
            <person name="Lipzen A."/>
            <person name="Mereny Z."/>
            <person name="Hegedus B."/>
            <person name="Baldrian P."/>
            <person name="Stursova M."/>
            <person name="Weitz H."/>
            <person name="Taylor A."/>
            <person name="Grigoriev I.V."/>
            <person name="Nagy L.G."/>
            <person name="Martin F."/>
            <person name="Kauserud H."/>
        </authorList>
    </citation>
    <scope>NUCLEOTIDE SEQUENCE</scope>
    <source>
        <strain evidence="9">CBHHK002</strain>
    </source>
</reference>
<dbReference type="InterPro" id="IPR039670">
    <property type="entry name" value="NPC2-like"/>
</dbReference>
<evidence type="ECO:0000313" key="9">
    <source>
        <dbReference type="EMBL" id="KAJ7362578.1"/>
    </source>
</evidence>
<dbReference type="InterPro" id="IPR033917">
    <property type="entry name" value="ML_PG-PI_TP"/>
</dbReference>